<dbReference type="Gene3D" id="3.40.50.10610">
    <property type="entry name" value="ABC-type transport auxiliary lipoprotein component"/>
    <property type="match status" value="1"/>
</dbReference>
<name>A1WY34_HALHL</name>
<dbReference type="STRING" id="349124.Hhal_1832"/>
<proteinExistence type="predicted"/>
<dbReference type="Proteomes" id="UP000000647">
    <property type="component" value="Chromosome"/>
</dbReference>
<evidence type="ECO:0000313" key="1">
    <source>
        <dbReference type="EMBL" id="ABM62596.1"/>
    </source>
</evidence>
<dbReference type="Pfam" id="PF13036">
    <property type="entry name" value="LpoB"/>
    <property type="match status" value="1"/>
</dbReference>
<evidence type="ECO:0000313" key="2">
    <source>
        <dbReference type="Proteomes" id="UP000000647"/>
    </source>
</evidence>
<dbReference type="KEGG" id="hha:Hhal_1832"/>
<dbReference type="eggNOG" id="COG3417">
    <property type="taxonomic scope" value="Bacteria"/>
</dbReference>
<organism evidence="1 2">
    <name type="scientific">Halorhodospira halophila (strain DSM 244 / SL1)</name>
    <name type="common">Ectothiorhodospira halophila (strain DSM 244 / SL1)</name>
    <dbReference type="NCBI Taxonomy" id="349124"/>
    <lineage>
        <taxon>Bacteria</taxon>
        <taxon>Pseudomonadati</taxon>
        <taxon>Pseudomonadota</taxon>
        <taxon>Gammaproteobacteria</taxon>
        <taxon>Chromatiales</taxon>
        <taxon>Ectothiorhodospiraceae</taxon>
        <taxon>Halorhodospira</taxon>
    </lineage>
</organism>
<dbReference type="PROSITE" id="PS51257">
    <property type="entry name" value="PROKAR_LIPOPROTEIN"/>
    <property type="match status" value="1"/>
</dbReference>
<dbReference type="EMBL" id="CP000544">
    <property type="protein sequence ID" value="ABM62596.1"/>
    <property type="molecule type" value="Genomic_DNA"/>
</dbReference>
<dbReference type="AlphaFoldDB" id="A1WY34"/>
<reference evidence="1 2" key="2">
    <citation type="journal article" date="2013" name="Stand. Genomic Sci.">
        <title>Complete genome sequence of Halorhodospira halophila SL1.</title>
        <authorList>
            <person name="Challacombe J.F."/>
            <person name="Majid S."/>
            <person name="Deole R."/>
            <person name="Brettin T.S."/>
            <person name="Bruce D."/>
            <person name="Delano S.F."/>
            <person name="Detter J.C."/>
            <person name="Gleasner C.D."/>
            <person name="Han C.S."/>
            <person name="Misra M."/>
            <person name="Reitenga K.G."/>
            <person name="Mikhailova N."/>
            <person name="Woyke T."/>
            <person name="Pitluck S."/>
            <person name="Nolan M."/>
            <person name="Land M.L."/>
            <person name="Saunders E."/>
            <person name="Tapia R."/>
            <person name="Lapidus A."/>
            <person name="Ivanova N."/>
            <person name="Hoff W.D."/>
        </authorList>
    </citation>
    <scope>NUCLEOTIDE SEQUENCE [LARGE SCALE GENOMIC DNA]</scope>
    <source>
        <strain evidence="2">DSM 244 / SL1</strain>
    </source>
</reference>
<reference evidence="2" key="1">
    <citation type="submission" date="2006-12" db="EMBL/GenBank/DDBJ databases">
        <title>Complete sequence of Halorhodospira halophila SL1.</title>
        <authorList>
            <consortium name="US DOE Joint Genome Institute"/>
            <person name="Copeland A."/>
            <person name="Lucas S."/>
            <person name="Lapidus A."/>
            <person name="Barry K."/>
            <person name="Detter J.C."/>
            <person name="Glavina del Rio T."/>
            <person name="Hammon N."/>
            <person name="Israni S."/>
            <person name="Dalin E."/>
            <person name="Tice H."/>
            <person name="Pitluck S."/>
            <person name="Saunders E."/>
            <person name="Brettin T."/>
            <person name="Bruce D."/>
            <person name="Han C."/>
            <person name="Tapia R."/>
            <person name="Schmutz J."/>
            <person name="Larimer F."/>
            <person name="Land M."/>
            <person name="Hauser L."/>
            <person name="Kyrpides N."/>
            <person name="Mikhailova N."/>
            <person name="Hoff W."/>
            <person name="Richardson P."/>
        </authorList>
    </citation>
    <scope>NUCLEOTIDE SEQUENCE [LARGE SCALE GENOMIC DNA]</scope>
    <source>
        <strain evidence="2">DSM 244 / SL1</strain>
    </source>
</reference>
<accession>A1WY34</accession>
<keyword evidence="2" id="KW-1185">Reference proteome</keyword>
<gene>
    <name evidence="1" type="ordered locus">Hhal_1832</name>
</gene>
<sequence>MWIRGALVLLVVVALVGCGHSVERIDRDEEYDLSGRWNDQDSRLVAEEMIADALDRPWLRDFRREEGARPTVIVGDVRNLSHEHINTRTFVNDIQRELINSGQVDFVADADQRERIREERRDQDLHASEETRKAMGEELGADYMLLGSVNSIIDQEGRRQVRYYQVDMELISLADNRKVWIGNKEIRKLVRSASARP</sequence>
<dbReference type="HOGENOM" id="CLU_114013_1_0_6"/>
<evidence type="ECO:0008006" key="3">
    <source>
        <dbReference type="Google" id="ProtNLM"/>
    </source>
</evidence>
<protein>
    <recommendedName>
        <fullName evidence="3">Penicillin-binding protein activator LpoB</fullName>
    </recommendedName>
</protein>
<dbReference type="InterPro" id="IPR014094">
    <property type="entry name" value="LpoB"/>
</dbReference>